<evidence type="ECO:0000313" key="1">
    <source>
        <dbReference type="EMBL" id="EHM55925.1"/>
    </source>
</evidence>
<protein>
    <submittedName>
        <fullName evidence="1">Uncharacterized protein</fullName>
    </submittedName>
</protein>
<proteinExistence type="predicted"/>
<sequence>MADVTHQAQGDGLAVIAVAPAADADEAFALCFQGLCAELAAVCGAANGLRGMADGGGDAAPCIAFVGVFGGDGCAEQGDQQEGQVFHLLCVIG</sequence>
<organism evidence="1 2">
    <name type="scientific">Cardiobacterium valvarum F0432</name>
    <dbReference type="NCBI Taxonomy" id="797473"/>
    <lineage>
        <taxon>Bacteria</taxon>
        <taxon>Pseudomonadati</taxon>
        <taxon>Pseudomonadota</taxon>
        <taxon>Gammaproteobacteria</taxon>
        <taxon>Cardiobacteriales</taxon>
        <taxon>Cardiobacteriaceae</taxon>
        <taxon>Cardiobacterium</taxon>
    </lineage>
</organism>
<comment type="caution">
    <text evidence="1">The sequence shown here is derived from an EMBL/GenBank/DDBJ whole genome shotgun (WGS) entry which is preliminary data.</text>
</comment>
<gene>
    <name evidence="1" type="ORF">HMPREF9080_00270</name>
</gene>
<dbReference type="EMBL" id="AGCM01000016">
    <property type="protein sequence ID" value="EHM55925.1"/>
    <property type="molecule type" value="Genomic_DNA"/>
</dbReference>
<reference evidence="1 2" key="1">
    <citation type="submission" date="2011-08" db="EMBL/GenBank/DDBJ databases">
        <authorList>
            <person name="Weinstock G."/>
            <person name="Sodergren E."/>
            <person name="Clifton S."/>
            <person name="Fulton L."/>
            <person name="Fulton B."/>
            <person name="Courtney L."/>
            <person name="Fronick C."/>
            <person name="Harrison M."/>
            <person name="Strong C."/>
            <person name="Farmer C."/>
            <person name="Delahaunty K."/>
            <person name="Markovic C."/>
            <person name="Hall O."/>
            <person name="Minx P."/>
            <person name="Tomlinson C."/>
            <person name="Mitreva M."/>
            <person name="Hou S."/>
            <person name="Chen J."/>
            <person name="Wollam A."/>
            <person name="Pepin K.H."/>
            <person name="Johnson M."/>
            <person name="Bhonagiri V."/>
            <person name="Zhang X."/>
            <person name="Suruliraj S."/>
            <person name="Warren W."/>
            <person name="Chinwalla A."/>
            <person name="Mardis E.R."/>
            <person name="Wilson R.K."/>
        </authorList>
    </citation>
    <scope>NUCLEOTIDE SEQUENCE [LARGE SCALE GENOMIC DNA]</scope>
    <source>
        <strain evidence="1 2">F0432</strain>
    </source>
</reference>
<dbReference type="AlphaFoldDB" id="G9ZBZ3"/>
<accession>G9ZBZ3</accession>
<dbReference type="STRING" id="797473.HMPREF9080_00270"/>
<evidence type="ECO:0000313" key="2">
    <source>
        <dbReference type="Proteomes" id="UP000004750"/>
    </source>
</evidence>
<dbReference type="HOGENOM" id="CLU_2394386_0_0_6"/>
<name>G9ZBZ3_9GAMM</name>
<dbReference type="Proteomes" id="UP000004750">
    <property type="component" value="Unassembled WGS sequence"/>
</dbReference>